<reference evidence="1" key="2">
    <citation type="journal article" date="2023" name="Pathogens">
        <title>Pathological Features and Genomic Characterization of an Actinobacillus equuli subsp. equuli Bearing Unique Virulence-Associated Genes from an Adult Horse with Pleuropneumonia.</title>
        <authorList>
            <person name="Kamali M."/>
            <person name="Carossino M."/>
            <person name="Del Piero F."/>
            <person name="Peak L."/>
            <person name="Mitchell M.S."/>
            <person name="Willette J."/>
            <person name="Baker R."/>
            <person name="Li F."/>
            <person name="Kenez A."/>
            <person name="Balasuriya U.B.R."/>
            <person name="Go Y.Y."/>
        </authorList>
    </citation>
    <scope>NUCLEOTIDE SEQUENCE</scope>
    <source>
        <strain evidence="1">4524</strain>
    </source>
</reference>
<dbReference type="Proteomes" id="UP001142444">
    <property type="component" value="Unassembled WGS sequence"/>
</dbReference>
<dbReference type="RefSeq" id="WP_275218214.1">
    <property type="nucleotide sequence ID" value="NZ_JAPHVQ010000008.1"/>
</dbReference>
<gene>
    <name evidence="1" type="ORF">OQ257_08935</name>
</gene>
<dbReference type="EC" id="3.1.21.-" evidence="1"/>
<keyword evidence="2" id="KW-1185">Reference proteome</keyword>
<keyword evidence="1" id="KW-0378">Hydrolase</keyword>
<keyword evidence="1" id="KW-0540">Nuclease</keyword>
<name>A0A9X4G4P7_ACTEU</name>
<sequence>MRELDYKQKLVDYYYQSEQLSEFGLTEKEIKQIDEVLTRIAKNKGVYTVLITLALYKIFNPKQDIRQHKIELRNGFSGRSFDTKYITPTLKELGLPAMAESGWLTRSLEQAYAYDFDYKGKITPKELHSAFLETVASIQKSAINAEKILKALLAGGIRYQRENIVEIKKIKHSDLQIQTIIEILRTHFEEKYGTHGGSKLPVIAFYAIYSVLIDELGRFKDSRLSELGSHTASDRTSQSGGDIEIFKDDQLFEALEIKLDKAPTAHMVRVAYEKINKFGISRYYILSGLPPVENEITEINSLIEQIQNEHGCQVIVNGLYASLKYYLRLISDVKLFLNKYIELVEVDKELQKIHKEKLKLLLES</sequence>
<evidence type="ECO:0000313" key="2">
    <source>
        <dbReference type="Proteomes" id="UP001142444"/>
    </source>
</evidence>
<dbReference type="GO" id="GO:0004519">
    <property type="term" value="F:endonuclease activity"/>
    <property type="evidence" value="ECO:0007669"/>
    <property type="project" value="UniProtKB-KW"/>
</dbReference>
<dbReference type="EMBL" id="JAPHVQ010000008">
    <property type="protein sequence ID" value="MDE8035286.1"/>
    <property type="molecule type" value="Genomic_DNA"/>
</dbReference>
<dbReference type="AlphaFoldDB" id="A0A9X4G4P7"/>
<reference evidence="1" key="1">
    <citation type="submission" date="2022-11" db="EMBL/GenBank/DDBJ databases">
        <authorList>
            <person name="Kamali M."/>
            <person name="Peak L."/>
            <person name="Go Y.Y."/>
            <person name="Balasuriya U.B.R."/>
            <person name="Carossino M."/>
        </authorList>
    </citation>
    <scope>NUCLEOTIDE SEQUENCE</scope>
    <source>
        <strain evidence="1">4524</strain>
    </source>
</reference>
<protein>
    <submittedName>
        <fullName evidence="1">Restriction endonuclease, SacI family</fullName>
        <ecNumber evidence="1">3.1.21.-</ecNumber>
    </submittedName>
</protein>
<accession>A0A9X4G4P7</accession>
<proteinExistence type="predicted"/>
<comment type="caution">
    <text evidence="1">The sequence shown here is derived from an EMBL/GenBank/DDBJ whole genome shotgun (WGS) entry which is preliminary data.</text>
</comment>
<keyword evidence="1" id="KW-0255">Endonuclease</keyword>
<evidence type="ECO:0000313" key="1">
    <source>
        <dbReference type="EMBL" id="MDE8035286.1"/>
    </source>
</evidence>
<dbReference type="GO" id="GO:0016787">
    <property type="term" value="F:hydrolase activity"/>
    <property type="evidence" value="ECO:0007669"/>
    <property type="project" value="UniProtKB-KW"/>
</dbReference>
<organism evidence="1 2">
    <name type="scientific">Actinobacillus equuli subsp. equuli</name>
    <dbReference type="NCBI Taxonomy" id="202947"/>
    <lineage>
        <taxon>Bacteria</taxon>
        <taxon>Pseudomonadati</taxon>
        <taxon>Pseudomonadota</taxon>
        <taxon>Gammaproteobacteria</taxon>
        <taxon>Pasteurellales</taxon>
        <taxon>Pasteurellaceae</taxon>
        <taxon>Actinobacillus</taxon>
    </lineage>
</organism>